<gene>
    <name evidence="2" type="ORF">QQF64_023722</name>
</gene>
<sequence length="847" mass="95443">MGLLHSSLPTSIPNTHDALLLCLSRLQYLVDGLVDAALKKKVSRMAANFVIRAISSSVRWTELWDLHAYVHPLHLYWCPVSVFGCVYSMKIEFLEEKIKWQEKMIGELVYECDFLREQVLGKAKREDVAHMTSTVADCSIVNALFFTHIPHSEQQHDSREVFAKMEKFLKLKASKTSDMSSDQTKSKKEPHRKYDQSYLDLGFIAGGGPEGTASIPQKALRASFLAAYRIAKSKKPHTIGEELLLPACIDIVEEMLGKDAAVKIAKVPLSDNTVQRRTEEMSSDIREQTSEKICNSAAFALQLDKSTDVAKSAQLLAYVRYIDSTDIVEDFLFCEELKERTTGADIFDCLNGYITAEGFQWEKCVGLCTDGAAAMTGKKSGLLARVKEVAPLATFIHCFLHREALASKKLHPELNDVLQTAVKIVNAIKAGALSSRLFAALCSEMVSEHQHLLLHSEVRWLSRGNVLTHLLELREEVSQFLSNVDSPLAVHLSDDEWCAKLAYLSDTFTHINELNKSMQGLSSSILTYIDKITAFTSKLKLWRSRVEKGVWDMFPSLCVNDGERIRETVHTHLGALIQKFHEYFPDIGGMAEWDWIRDPFSSEARERCVLTGRAEEELIDVALDRSLQLLFRQSKNLGQFWVFVAKEYPFLGAAALKVLVPFSTTYLCESGFSALTAMKTKYRSRLQPSQDMRVTPFNIKREVPHHDDTTSSSQRLNESDEPEIIANNQKKKKVVAHHGLRHHIRVKGPGEVISRYNQVLKTFKKVCTMSEAFHRHSVDRGTIAATAPIAELQIADPKTYSTLVFDPAMETLLAFAKRCASSVNPEIKRSIEDLKARGHLLPILMKY</sequence>
<feature type="region of interest" description="Disordered" evidence="1">
    <location>
        <begin position="700"/>
        <end position="724"/>
    </location>
</feature>
<dbReference type="PANTHER" id="PTHR45913:SF19">
    <property type="entry name" value="LOW QUALITY PROTEIN: ZINC FINGER BED DOMAIN-CONTAINING PROTEIN 5-LIKE"/>
    <property type="match status" value="1"/>
</dbReference>
<dbReference type="InterPro" id="IPR031591">
    <property type="entry name" value="CCDC106"/>
</dbReference>
<protein>
    <submittedName>
        <fullName evidence="2">Uncharacterized protein</fullName>
    </submittedName>
</protein>
<dbReference type="PANTHER" id="PTHR45913">
    <property type="entry name" value="EPM2A-INTERACTING PROTEIN 1"/>
    <property type="match status" value="1"/>
</dbReference>
<organism evidence="2 3">
    <name type="scientific">Cirrhinus molitorella</name>
    <name type="common">mud carp</name>
    <dbReference type="NCBI Taxonomy" id="172907"/>
    <lineage>
        <taxon>Eukaryota</taxon>
        <taxon>Metazoa</taxon>
        <taxon>Chordata</taxon>
        <taxon>Craniata</taxon>
        <taxon>Vertebrata</taxon>
        <taxon>Euteleostomi</taxon>
        <taxon>Actinopterygii</taxon>
        <taxon>Neopterygii</taxon>
        <taxon>Teleostei</taxon>
        <taxon>Ostariophysi</taxon>
        <taxon>Cypriniformes</taxon>
        <taxon>Cyprinidae</taxon>
        <taxon>Labeoninae</taxon>
        <taxon>Labeonini</taxon>
        <taxon>Cirrhinus</taxon>
    </lineage>
</organism>
<feature type="compositionally biased region" description="Basic and acidic residues" evidence="1">
    <location>
        <begin position="700"/>
        <end position="709"/>
    </location>
</feature>
<accession>A0ABR3NJA4</accession>
<dbReference type="Pfam" id="PF15794">
    <property type="entry name" value="CCDC106"/>
    <property type="match status" value="1"/>
</dbReference>
<dbReference type="EMBL" id="JAYMGO010000003">
    <property type="protein sequence ID" value="KAL1277049.1"/>
    <property type="molecule type" value="Genomic_DNA"/>
</dbReference>
<evidence type="ECO:0000313" key="2">
    <source>
        <dbReference type="EMBL" id="KAL1277049.1"/>
    </source>
</evidence>
<dbReference type="Proteomes" id="UP001558613">
    <property type="component" value="Unassembled WGS sequence"/>
</dbReference>
<dbReference type="SUPFAM" id="SSF53098">
    <property type="entry name" value="Ribonuclease H-like"/>
    <property type="match status" value="1"/>
</dbReference>
<proteinExistence type="predicted"/>
<reference evidence="2 3" key="1">
    <citation type="submission" date="2023-09" db="EMBL/GenBank/DDBJ databases">
        <authorList>
            <person name="Wang M."/>
        </authorList>
    </citation>
    <scope>NUCLEOTIDE SEQUENCE [LARGE SCALE GENOMIC DNA]</scope>
    <source>
        <strain evidence="2">GT-2023</strain>
        <tissue evidence="2">Liver</tissue>
    </source>
</reference>
<evidence type="ECO:0000256" key="1">
    <source>
        <dbReference type="SAM" id="MobiDB-lite"/>
    </source>
</evidence>
<comment type="caution">
    <text evidence="2">The sequence shown here is derived from an EMBL/GenBank/DDBJ whole genome shotgun (WGS) entry which is preliminary data.</text>
</comment>
<evidence type="ECO:0000313" key="3">
    <source>
        <dbReference type="Proteomes" id="UP001558613"/>
    </source>
</evidence>
<name>A0ABR3NJA4_9TELE</name>
<dbReference type="InterPro" id="IPR012337">
    <property type="entry name" value="RNaseH-like_sf"/>
</dbReference>
<keyword evidence="3" id="KW-1185">Reference proteome</keyword>